<dbReference type="SUPFAM" id="SSF55347">
    <property type="entry name" value="Glyceraldehyde-3-phosphate dehydrogenase-like, C-terminal domain"/>
    <property type="match status" value="1"/>
</dbReference>
<feature type="domain" description="Glyceraldehyde 3-phosphate dehydrogenase NAD(P) binding" evidence="3">
    <location>
        <begin position="1"/>
        <end position="149"/>
    </location>
</feature>
<dbReference type="EMBL" id="JAKEVY010000001">
    <property type="protein sequence ID" value="MCF1713670.1"/>
    <property type="molecule type" value="Genomic_DNA"/>
</dbReference>
<comment type="caution">
    <text evidence="4">The sequence shown here is derived from an EMBL/GenBank/DDBJ whole genome shotgun (WGS) entry which is preliminary data.</text>
</comment>
<comment type="similarity">
    <text evidence="2">Belongs to the glyceraldehyde-3-phosphate dehydrogenase family.</text>
</comment>
<gene>
    <name evidence="4" type="ORF">L0U88_03380</name>
</gene>
<dbReference type="Proteomes" id="UP001200145">
    <property type="component" value="Unassembled WGS sequence"/>
</dbReference>
<keyword evidence="1" id="KW-0560">Oxidoreductase</keyword>
<dbReference type="InterPro" id="IPR020828">
    <property type="entry name" value="GlycerAld_3-P_DH_NAD(P)-bd"/>
</dbReference>
<dbReference type="InterPro" id="IPR020829">
    <property type="entry name" value="GlycerAld_3-P_DH_cat"/>
</dbReference>
<dbReference type="SUPFAM" id="SSF51735">
    <property type="entry name" value="NAD(P)-binding Rossmann-fold domains"/>
    <property type="match status" value="1"/>
</dbReference>
<evidence type="ECO:0000313" key="4">
    <source>
        <dbReference type="EMBL" id="MCF1713670.1"/>
    </source>
</evidence>
<evidence type="ECO:0000256" key="2">
    <source>
        <dbReference type="RuleBase" id="RU000397"/>
    </source>
</evidence>
<evidence type="ECO:0000259" key="3">
    <source>
        <dbReference type="SMART" id="SM00846"/>
    </source>
</evidence>
<dbReference type="InterPro" id="IPR036291">
    <property type="entry name" value="NAD(P)-bd_dom_sf"/>
</dbReference>
<dbReference type="PIRSF" id="PIRSF000149">
    <property type="entry name" value="GAP_DH"/>
    <property type="match status" value="1"/>
</dbReference>
<protein>
    <submittedName>
        <fullName evidence="4">Glyceraldehyde-3-phosphate dehydrogenase</fullName>
    </submittedName>
</protein>
<evidence type="ECO:0000313" key="5">
    <source>
        <dbReference type="Proteomes" id="UP001200145"/>
    </source>
</evidence>
<dbReference type="SMART" id="SM00846">
    <property type="entry name" value="Gp_dh_N"/>
    <property type="match status" value="1"/>
</dbReference>
<evidence type="ECO:0000256" key="1">
    <source>
        <dbReference type="ARBA" id="ARBA00023002"/>
    </source>
</evidence>
<dbReference type="PRINTS" id="PR00078">
    <property type="entry name" value="G3PDHDRGNASE"/>
</dbReference>
<dbReference type="Gene3D" id="3.30.360.10">
    <property type="entry name" value="Dihydrodipicolinate Reductase, domain 2"/>
    <property type="match status" value="1"/>
</dbReference>
<reference evidence="4 5" key="1">
    <citation type="submission" date="2022-01" db="EMBL/GenBank/DDBJ databases">
        <title>Flavihumibacter sp. nov., isolated from sediment of a river.</title>
        <authorList>
            <person name="Liu H."/>
        </authorList>
    </citation>
    <scope>NUCLEOTIDE SEQUENCE [LARGE SCALE GENOMIC DNA]</scope>
    <source>
        <strain evidence="4 5">RY-1</strain>
    </source>
</reference>
<dbReference type="InterPro" id="IPR020831">
    <property type="entry name" value="GlycerAld/Erythrose_P_DH"/>
</dbReference>
<sequence length="328" mass="36577">MRVAINGMGRIGRLLFRRLLNQEGIELVAVNDVMPVDNLVYLLKYDSLYGPLHKPISREDGLIAVEGKKVRAFQEEDPLRLDWKGLGIDMVLECSGRFSSRAGAEKHLKAGARKVLLSTTGSEDIPLLIFGFNQHQLDASVDIVSPGGCMTNCSTHILYLMQSIGIESAHFNILHSYTSRQELVDTAHPQFRRGRAAAESIIPVEIDLVKSLDRLFPLKGQLAAMSIRVPVTNGALTDVTLQMKEEVSREQVNAIFKKAAESNYASVLDYTDDELVSADIKGNTHSLIIDGSLTSVVGRQVKLIAWFDNEYGYTSRMLDWLHYWKAML</sequence>
<dbReference type="Gene3D" id="3.40.50.720">
    <property type="entry name" value="NAD(P)-binding Rossmann-like Domain"/>
    <property type="match status" value="1"/>
</dbReference>
<proteinExistence type="inferred from homology"/>
<dbReference type="RefSeq" id="WP_234864198.1">
    <property type="nucleotide sequence ID" value="NZ_JAKEVY010000001.1"/>
</dbReference>
<dbReference type="CDD" id="cd05214">
    <property type="entry name" value="GAPDH_I_N"/>
    <property type="match status" value="1"/>
</dbReference>
<keyword evidence="5" id="KW-1185">Reference proteome</keyword>
<dbReference type="Pfam" id="PF00044">
    <property type="entry name" value="Gp_dh_N"/>
    <property type="match status" value="1"/>
</dbReference>
<dbReference type="PANTHER" id="PTHR43148">
    <property type="entry name" value="GLYCERALDEHYDE-3-PHOSPHATE DEHYDROGENASE 2"/>
    <property type="match status" value="1"/>
</dbReference>
<organism evidence="4 5">
    <name type="scientific">Flavihumibacter fluminis</name>
    <dbReference type="NCBI Taxonomy" id="2909236"/>
    <lineage>
        <taxon>Bacteria</taxon>
        <taxon>Pseudomonadati</taxon>
        <taxon>Bacteroidota</taxon>
        <taxon>Chitinophagia</taxon>
        <taxon>Chitinophagales</taxon>
        <taxon>Chitinophagaceae</taxon>
        <taxon>Flavihumibacter</taxon>
    </lineage>
</organism>
<name>A0ABS9BEF5_9BACT</name>
<accession>A0ABS9BEF5</accession>
<dbReference type="Pfam" id="PF02800">
    <property type="entry name" value="Gp_dh_C"/>
    <property type="match status" value="1"/>
</dbReference>